<dbReference type="PANTHER" id="PTHR16675">
    <property type="entry name" value="MHC CLASS I-RELATED"/>
    <property type="match status" value="1"/>
</dbReference>
<dbReference type="InterPro" id="IPR050208">
    <property type="entry name" value="MHC_class-I_related"/>
</dbReference>
<protein>
    <recommendedName>
        <fullName evidence="11">Retinoic acid early-inducible protein 1 domain-containing protein</fullName>
    </recommendedName>
</protein>
<dbReference type="AlphaFoldDB" id="A0A1A6GVY2"/>
<dbReference type="STRING" id="56216.A0A1A6GVY2"/>
<dbReference type="InterPro" id="IPR029287">
    <property type="entry name" value="RAE-1"/>
</dbReference>
<dbReference type="Pfam" id="PF14586">
    <property type="entry name" value="MHC_I_2"/>
    <property type="match status" value="1"/>
</dbReference>
<comment type="caution">
    <text evidence="12">The sequence shown here is derived from an EMBL/GenBank/DDBJ whole genome shotgun (WGS) entry which is preliminary data.</text>
</comment>
<dbReference type="GO" id="GO:0046703">
    <property type="term" value="F:natural killer cell lectin-like receptor binding"/>
    <property type="evidence" value="ECO:0007669"/>
    <property type="project" value="UniProtKB-ARBA"/>
</dbReference>
<comment type="similarity">
    <text evidence="3">Belongs to the NKG2D ligand family.</text>
</comment>
<keyword evidence="5" id="KW-0336">GPI-anchor</keyword>
<evidence type="ECO:0000256" key="1">
    <source>
        <dbReference type="ARBA" id="ARBA00002305"/>
    </source>
</evidence>
<gene>
    <name evidence="12" type="ORF">A6R68_00967</name>
</gene>
<evidence type="ECO:0000256" key="9">
    <source>
        <dbReference type="ARBA" id="ARBA00023180"/>
    </source>
</evidence>
<keyword evidence="8" id="KW-1015">Disulfide bond</keyword>
<organism evidence="12 13">
    <name type="scientific">Neotoma lepida</name>
    <name type="common">Desert woodrat</name>
    <dbReference type="NCBI Taxonomy" id="56216"/>
    <lineage>
        <taxon>Eukaryota</taxon>
        <taxon>Metazoa</taxon>
        <taxon>Chordata</taxon>
        <taxon>Craniata</taxon>
        <taxon>Vertebrata</taxon>
        <taxon>Euteleostomi</taxon>
        <taxon>Mammalia</taxon>
        <taxon>Eutheria</taxon>
        <taxon>Euarchontoglires</taxon>
        <taxon>Glires</taxon>
        <taxon>Rodentia</taxon>
        <taxon>Myomorpha</taxon>
        <taxon>Muroidea</taxon>
        <taxon>Cricetidae</taxon>
        <taxon>Neotominae</taxon>
        <taxon>Neotoma</taxon>
    </lineage>
</organism>
<dbReference type="Gene3D" id="3.30.500.10">
    <property type="entry name" value="MHC class I-like antigen recognition-like"/>
    <property type="match status" value="1"/>
</dbReference>
<keyword evidence="9" id="KW-0325">Glycoprotein</keyword>
<evidence type="ECO:0000256" key="4">
    <source>
        <dbReference type="ARBA" id="ARBA00022475"/>
    </source>
</evidence>
<dbReference type="GO" id="GO:0006955">
    <property type="term" value="P:immune response"/>
    <property type="evidence" value="ECO:0007669"/>
    <property type="project" value="TreeGrafter"/>
</dbReference>
<reference evidence="12 13" key="1">
    <citation type="submission" date="2016-06" db="EMBL/GenBank/DDBJ databases">
        <title>The Draft Genome Sequence and Annotation of the Desert Woodrat Neotoma lepida.</title>
        <authorList>
            <person name="Campbell M."/>
            <person name="Oakeson K.F."/>
            <person name="Yandell M."/>
            <person name="Halpert J.R."/>
            <person name="Dearing D."/>
        </authorList>
    </citation>
    <scope>NUCLEOTIDE SEQUENCE [LARGE SCALE GENOMIC DNA]</scope>
    <source>
        <strain evidence="12">417</strain>
        <tissue evidence="12">Liver</tissue>
    </source>
</reference>
<evidence type="ECO:0000313" key="12">
    <source>
        <dbReference type="EMBL" id="OBS70488.1"/>
    </source>
</evidence>
<accession>A0A1A6GVY2</accession>
<evidence type="ECO:0000256" key="6">
    <source>
        <dbReference type="ARBA" id="ARBA00022729"/>
    </source>
</evidence>
<dbReference type="InterPro" id="IPR037055">
    <property type="entry name" value="MHC_I-like_Ag-recog_sf"/>
</dbReference>
<comment type="function">
    <text evidence="1">Acts as a ligand for KLRK1.</text>
</comment>
<feature type="domain" description="Retinoic acid early-inducible protein 1" evidence="11">
    <location>
        <begin position="14"/>
        <end position="184"/>
    </location>
</feature>
<dbReference type="SUPFAM" id="SSF54452">
    <property type="entry name" value="MHC antigen-recognition domain"/>
    <property type="match status" value="1"/>
</dbReference>
<keyword evidence="4" id="KW-1003">Cell membrane</keyword>
<keyword evidence="6" id="KW-0732">Signal</keyword>
<evidence type="ECO:0000259" key="11">
    <source>
        <dbReference type="Pfam" id="PF14586"/>
    </source>
</evidence>
<proteinExistence type="inferred from homology"/>
<dbReference type="EMBL" id="LZPO01066311">
    <property type="protein sequence ID" value="OBS70488.1"/>
    <property type="molecule type" value="Genomic_DNA"/>
</dbReference>
<evidence type="ECO:0000256" key="8">
    <source>
        <dbReference type="ARBA" id="ARBA00023157"/>
    </source>
</evidence>
<dbReference type="GO" id="GO:0005615">
    <property type="term" value="C:extracellular space"/>
    <property type="evidence" value="ECO:0007669"/>
    <property type="project" value="TreeGrafter"/>
</dbReference>
<dbReference type="InterPro" id="IPR011162">
    <property type="entry name" value="MHC_I/II-like_Ag-recog"/>
</dbReference>
<dbReference type="GO" id="GO:0002476">
    <property type="term" value="P:antigen processing and presentation of endogenous peptide antigen via MHC class Ib"/>
    <property type="evidence" value="ECO:0007669"/>
    <property type="project" value="TreeGrafter"/>
</dbReference>
<evidence type="ECO:0000313" key="13">
    <source>
        <dbReference type="Proteomes" id="UP000092124"/>
    </source>
</evidence>
<sequence length="188" mass="21698">MRKPGSPAEDRLNTHSLSCNFIVKSRTKFGQPWFERQCSVDGVPFLHNDTKATALGNQGKEENAIKECVDLSQKLKDIGEELRNQLLNMEPVAVKTRGHHTLQVTTVSQYKQEQLLDTFWNFTIGEQYSCLYYPMNKTCKVIHDKDTGITEKWELNRELVKDLEKFSIGDSSSCLKEFLKHRKEMPSK</sequence>
<dbReference type="GO" id="GO:0009897">
    <property type="term" value="C:external side of plasma membrane"/>
    <property type="evidence" value="ECO:0007669"/>
    <property type="project" value="TreeGrafter"/>
</dbReference>
<evidence type="ECO:0000256" key="5">
    <source>
        <dbReference type="ARBA" id="ARBA00022622"/>
    </source>
</evidence>
<dbReference type="GO" id="GO:0002486">
    <property type="term" value="P:antigen processing and presentation of endogenous peptide antigen via MHC class I via ER pathway, TAP-independent"/>
    <property type="evidence" value="ECO:0007669"/>
    <property type="project" value="TreeGrafter"/>
</dbReference>
<dbReference type="OrthoDB" id="9531345at2759"/>
<comment type="subcellular location">
    <subcellularLocation>
        <location evidence="2">Cell membrane</location>
        <topology evidence="2">Lipid-anchor</topology>
        <topology evidence="2">GPI-anchor</topology>
    </subcellularLocation>
</comment>
<keyword evidence="7" id="KW-0472">Membrane</keyword>
<keyword evidence="10" id="KW-0449">Lipoprotein</keyword>
<dbReference type="Proteomes" id="UP000092124">
    <property type="component" value="Unassembled WGS sequence"/>
</dbReference>
<evidence type="ECO:0000256" key="10">
    <source>
        <dbReference type="ARBA" id="ARBA00023288"/>
    </source>
</evidence>
<evidence type="ECO:0000256" key="2">
    <source>
        <dbReference type="ARBA" id="ARBA00004609"/>
    </source>
</evidence>
<dbReference type="PANTHER" id="PTHR16675:SF64">
    <property type="entry name" value="RETINOIC ACID EARLY TRANSCRIPT 1E"/>
    <property type="match status" value="1"/>
</dbReference>
<keyword evidence="13" id="KW-1185">Reference proteome</keyword>
<evidence type="ECO:0000256" key="3">
    <source>
        <dbReference type="ARBA" id="ARBA00008353"/>
    </source>
</evidence>
<evidence type="ECO:0000256" key="7">
    <source>
        <dbReference type="ARBA" id="ARBA00023136"/>
    </source>
</evidence>
<name>A0A1A6GVY2_NEOLE</name>
<dbReference type="GO" id="GO:0001916">
    <property type="term" value="P:positive regulation of T cell mediated cytotoxicity"/>
    <property type="evidence" value="ECO:0007669"/>
    <property type="project" value="TreeGrafter"/>
</dbReference>